<reference evidence="1 2" key="1">
    <citation type="submission" date="2018-10" db="EMBL/GenBank/DDBJ databases">
        <title>Relationship between Morphology and Antimicrobial Activity in Streptomyces.</title>
        <authorList>
            <person name="Kang H.J."/>
            <person name="Kim S.B."/>
        </authorList>
    </citation>
    <scope>NUCLEOTIDE SEQUENCE [LARGE SCALE GENOMIC DNA]</scope>
    <source>
        <strain evidence="1 2">BH38</strain>
    </source>
</reference>
<proteinExistence type="predicted"/>
<dbReference type="EMBL" id="CP032698">
    <property type="protein sequence ID" value="AYG82887.1"/>
    <property type="molecule type" value="Genomic_DNA"/>
</dbReference>
<protein>
    <submittedName>
        <fullName evidence="1">Uncharacterized protein</fullName>
    </submittedName>
</protein>
<dbReference type="KEGG" id="shun:DWB77_05077"/>
<name>A0A387HQE9_9ACTN</name>
<dbReference type="AlphaFoldDB" id="A0A387HQE9"/>
<organism evidence="1 2">
    <name type="scientific">Streptomyces hundungensis</name>
    <dbReference type="NCBI Taxonomy" id="1077946"/>
    <lineage>
        <taxon>Bacteria</taxon>
        <taxon>Bacillati</taxon>
        <taxon>Actinomycetota</taxon>
        <taxon>Actinomycetes</taxon>
        <taxon>Kitasatosporales</taxon>
        <taxon>Streptomycetaceae</taxon>
        <taxon>Streptomyces</taxon>
    </lineage>
</organism>
<keyword evidence="2" id="KW-1185">Reference proteome</keyword>
<sequence length="68" mass="7430">MCAASWCLLRFPGGRPQTPYRRYLAGAPVRAPLGAVHFHVDRAKLAEAGQAAAEVVVLRVDTIWSTRP</sequence>
<dbReference type="Proteomes" id="UP000271554">
    <property type="component" value="Chromosome"/>
</dbReference>
<accession>A0A387HQE9</accession>
<gene>
    <name evidence="1" type="ORF">DWB77_05077</name>
</gene>
<evidence type="ECO:0000313" key="2">
    <source>
        <dbReference type="Proteomes" id="UP000271554"/>
    </source>
</evidence>
<evidence type="ECO:0000313" key="1">
    <source>
        <dbReference type="EMBL" id="AYG82887.1"/>
    </source>
</evidence>